<organism evidence="10 11">
    <name type="scientific">Nicrophorus vespilloides</name>
    <name type="common">Boreal carrion beetle</name>
    <dbReference type="NCBI Taxonomy" id="110193"/>
    <lineage>
        <taxon>Eukaryota</taxon>
        <taxon>Metazoa</taxon>
        <taxon>Ecdysozoa</taxon>
        <taxon>Arthropoda</taxon>
        <taxon>Hexapoda</taxon>
        <taxon>Insecta</taxon>
        <taxon>Pterygota</taxon>
        <taxon>Neoptera</taxon>
        <taxon>Endopterygota</taxon>
        <taxon>Coleoptera</taxon>
        <taxon>Polyphaga</taxon>
        <taxon>Staphyliniformia</taxon>
        <taxon>Silphidae</taxon>
        <taxon>Nicrophorinae</taxon>
        <taxon>Nicrophorus</taxon>
    </lineage>
</organism>
<dbReference type="Gene3D" id="2.30.30.40">
    <property type="entry name" value="SH3 Domains"/>
    <property type="match status" value="1"/>
</dbReference>
<keyword evidence="3" id="KW-0344">Guanine-nucleotide releasing factor</keyword>
<dbReference type="Proteomes" id="UP000695000">
    <property type="component" value="Unplaced"/>
</dbReference>
<evidence type="ECO:0000259" key="8">
    <source>
        <dbReference type="PROSITE" id="PS50003"/>
    </source>
</evidence>
<feature type="domain" description="DH" evidence="9">
    <location>
        <begin position="75"/>
        <end position="255"/>
    </location>
</feature>
<keyword evidence="4" id="KW-0966">Cell projection</keyword>
<dbReference type="InterPro" id="IPR035899">
    <property type="entry name" value="DBL_dom_sf"/>
</dbReference>
<dbReference type="SUPFAM" id="SSF50729">
    <property type="entry name" value="PH domain-like"/>
    <property type="match status" value="1"/>
</dbReference>
<dbReference type="InterPro" id="IPR000219">
    <property type="entry name" value="DH_dom"/>
</dbReference>
<dbReference type="Gene3D" id="1.20.900.10">
    <property type="entry name" value="Dbl homology (DH) domain"/>
    <property type="match status" value="1"/>
</dbReference>
<dbReference type="SUPFAM" id="SSF50044">
    <property type="entry name" value="SH3-domain"/>
    <property type="match status" value="1"/>
</dbReference>
<dbReference type="Gene3D" id="2.30.29.30">
    <property type="entry name" value="Pleckstrin-homology domain (PH domain)/Phosphotyrosine-binding domain (PTB)"/>
    <property type="match status" value="1"/>
</dbReference>
<dbReference type="InterPro" id="IPR011993">
    <property type="entry name" value="PH-like_dom_sf"/>
</dbReference>
<sequence>MSSDAQIVQALYSFKGTNNDELCFQKGDFITITQCPDGGWWEGTLGEITGWFPSNYVREVKDPAIVLHNSHDAANISIVYKDLLDSEKAHVDELQGLFTNFLMPLERSTILTTDEYKQLIGNFTEVLETHQVLLQFIGDENQKPHKEQKIGRHFLQHAPRMKAIHQAYCSLHPKAVCILDKYKEELTKYMESCGANSPGVLVLTTGLSKPFRRLAKYSGMLLEVERHVEDSHPDRGDIQRSVAVYKEIDTSCAATRRQKELELQVLTGPVRGWEGQSLSSLGDIIYMGSVAVGPQHLDRYLVLFPTTLLILSVSHRLSAFIYEGKLPVTGINVSRLEDSDQYKNAFEISGPLIDKVTAVCQSKDEANHWVDILRKYNPNRITISNKSPPSQAEMVPQPPPHLNSRGYCTRTSILKYTPTYDYIPTYPCQYYPPTAPYAALSKLYHQLFKQKVITRKLLKILLYPEYSRPNNFANVQRRLHRSECFIFKNDSNCDTDSSSDCSSDDSKRMCRQNAFDGFSSNDDDDNDTSSSSSNPFGYIRYYNPQTGSKTETDNESFIDHFKSRVKAAQPRESKKPSIVLTSSAKLELVTPRDFNKCLKVQLSQESEASSCVTPNNALENLTKLNGSFEIGPGFGDYRPIERQSCPNKLVADKFNECSLTTLYIPPCQSDNNLALKWDVTSSHSSSIDLAVNTLPIPDGMLADILYNCDDEETVFKPPSMFDESNGAKKKSLTLSNVGFKKHSLNSDKHFKRRSSIQMSSDLLEDNYTLLNNYYSPDQHSPRSSDSGMAGSCTLNSEFPARCSTEMANRNIISLMETYEAQCRCTSPFGSTPRTSADVPVIHSTHTSVTSAEIPTKLPTPWESENQIHSKFSELQHSKSMGAIVTAPEEKPERGEVYKSGLYAHWWLKAKIPAEVVKGIYEETREKKTDVRVGRNAKQ</sequence>
<dbReference type="RefSeq" id="XP_017780992.1">
    <property type="nucleotide sequence ID" value="XM_017925503.1"/>
</dbReference>
<dbReference type="GeneID" id="108565852"/>
<accession>A0ABM1N2E2</accession>
<dbReference type="InterPro" id="IPR036028">
    <property type="entry name" value="SH3-like_dom_sf"/>
</dbReference>
<keyword evidence="2 5" id="KW-0728">SH3 domain</keyword>
<evidence type="ECO:0000256" key="2">
    <source>
        <dbReference type="ARBA" id="ARBA00022443"/>
    </source>
</evidence>
<dbReference type="PROSITE" id="PS50010">
    <property type="entry name" value="DH_2"/>
    <property type="match status" value="1"/>
</dbReference>
<dbReference type="PRINTS" id="PR00452">
    <property type="entry name" value="SH3DOMAIN"/>
</dbReference>
<comment type="subcellular location">
    <subcellularLocation>
        <location evidence="1">Cell projection</location>
        <location evidence="1">Lamellipodium</location>
    </subcellularLocation>
</comment>
<dbReference type="SUPFAM" id="SSF48065">
    <property type="entry name" value="DBL homology domain (DH-domain)"/>
    <property type="match status" value="1"/>
</dbReference>
<dbReference type="CDD" id="cd01225">
    <property type="entry name" value="PH_Cool_Pix"/>
    <property type="match status" value="1"/>
</dbReference>
<dbReference type="SMART" id="SM00325">
    <property type="entry name" value="RhoGEF"/>
    <property type="match status" value="1"/>
</dbReference>
<dbReference type="SMART" id="SM00326">
    <property type="entry name" value="SH3"/>
    <property type="match status" value="1"/>
</dbReference>
<dbReference type="CDD" id="cd11877">
    <property type="entry name" value="SH3_PIX"/>
    <property type="match status" value="1"/>
</dbReference>
<feature type="domain" description="PH" evidence="8">
    <location>
        <begin position="277"/>
        <end position="378"/>
    </location>
</feature>
<evidence type="ECO:0000256" key="4">
    <source>
        <dbReference type="ARBA" id="ARBA00023273"/>
    </source>
</evidence>
<evidence type="ECO:0000259" key="9">
    <source>
        <dbReference type="PROSITE" id="PS50010"/>
    </source>
</evidence>
<evidence type="ECO:0000256" key="6">
    <source>
        <dbReference type="SAM" id="MobiDB-lite"/>
    </source>
</evidence>
<evidence type="ECO:0000256" key="1">
    <source>
        <dbReference type="ARBA" id="ARBA00004510"/>
    </source>
</evidence>
<feature type="region of interest" description="Disordered" evidence="6">
    <location>
        <begin position="517"/>
        <end position="554"/>
    </location>
</feature>
<dbReference type="PANTHER" id="PTHR46026">
    <property type="entry name" value="RHO-TYPE GUANINE NUCLEOTIDE EXCHANGE FACTOR, ISOFORM F"/>
    <property type="match status" value="1"/>
</dbReference>
<dbReference type="InterPro" id="IPR001849">
    <property type="entry name" value="PH_domain"/>
</dbReference>
<reference evidence="11" key="1">
    <citation type="submission" date="2025-08" db="UniProtKB">
        <authorList>
            <consortium name="RefSeq"/>
        </authorList>
    </citation>
    <scope>IDENTIFICATION</scope>
    <source>
        <tissue evidence="11">Whole Larva</tissue>
    </source>
</reference>
<feature type="domain" description="SH3" evidence="7">
    <location>
        <begin position="3"/>
        <end position="62"/>
    </location>
</feature>
<dbReference type="InterPro" id="IPR046376">
    <property type="entry name" value="PH_Cool_Pix"/>
</dbReference>
<name>A0ABM1N2E2_NICVS</name>
<gene>
    <name evidence="11" type="primary">LOC108565852</name>
</gene>
<dbReference type="Pfam" id="PF14604">
    <property type="entry name" value="SH3_9"/>
    <property type="match status" value="1"/>
</dbReference>
<evidence type="ECO:0000313" key="11">
    <source>
        <dbReference type="RefSeq" id="XP_017780992.1"/>
    </source>
</evidence>
<dbReference type="PROSITE" id="PS50003">
    <property type="entry name" value="PH_DOMAIN"/>
    <property type="match status" value="1"/>
</dbReference>
<dbReference type="PANTHER" id="PTHR46026:SF1">
    <property type="entry name" value="RHO-TYPE GUANINE NUCLEOTIDE EXCHANGE FACTOR, ISOFORM F"/>
    <property type="match status" value="1"/>
</dbReference>
<keyword evidence="10" id="KW-1185">Reference proteome</keyword>
<evidence type="ECO:0000259" key="7">
    <source>
        <dbReference type="PROSITE" id="PS50002"/>
    </source>
</evidence>
<evidence type="ECO:0000313" key="10">
    <source>
        <dbReference type="Proteomes" id="UP000695000"/>
    </source>
</evidence>
<dbReference type="CDD" id="cd00160">
    <property type="entry name" value="RhoGEF"/>
    <property type="match status" value="1"/>
</dbReference>
<dbReference type="Pfam" id="PF00621">
    <property type="entry name" value="RhoGEF"/>
    <property type="match status" value="1"/>
</dbReference>
<dbReference type="PROSITE" id="PS50002">
    <property type="entry name" value="SH3"/>
    <property type="match status" value="1"/>
</dbReference>
<evidence type="ECO:0000256" key="5">
    <source>
        <dbReference type="PROSITE-ProRule" id="PRU00192"/>
    </source>
</evidence>
<dbReference type="InterPro" id="IPR001452">
    <property type="entry name" value="SH3_domain"/>
</dbReference>
<protein>
    <submittedName>
        <fullName evidence="11">Uncharacterized protein LOC108565852</fullName>
    </submittedName>
</protein>
<proteinExistence type="predicted"/>
<evidence type="ECO:0000256" key="3">
    <source>
        <dbReference type="ARBA" id="ARBA00022658"/>
    </source>
</evidence>